<organism evidence="1 2">
    <name type="scientific">Rhamnella rubrinervis</name>
    <dbReference type="NCBI Taxonomy" id="2594499"/>
    <lineage>
        <taxon>Eukaryota</taxon>
        <taxon>Viridiplantae</taxon>
        <taxon>Streptophyta</taxon>
        <taxon>Embryophyta</taxon>
        <taxon>Tracheophyta</taxon>
        <taxon>Spermatophyta</taxon>
        <taxon>Magnoliopsida</taxon>
        <taxon>eudicotyledons</taxon>
        <taxon>Gunneridae</taxon>
        <taxon>Pentapetalae</taxon>
        <taxon>rosids</taxon>
        <taxon>fabids</taxon>
        <taxon>Rosales</taxon>
        <taxon>Rhamnaceae</taxon>
        <taxon>rhamnoid group</taxon>
        <taxon>Rhamneae</taxon>
        <taxon>Rhamnella</taxon>
    </lineage>
</organism>
<dbReference type="EMBL" id="VOIH02000010">
    <property type="protein sequence ID" value="KAF3434765.1"/>
    <property type="molecule type" value="Genomic_DNA"/>
</dbReference>
<dbReference type="AlphaFoldDB" id="A0A8K0DPC2"/>
<evidence type="ECO:0000313" key="2">
    <source>
        <dbReference type="Proteomes" id="UP000796880"/>
    </source>
</evidence>
<accession>A0A8K0DPC2</accession>
<dbReference type="OrthoDB" id="1304043at2759"/>
<gene>
    <name evidence="1" type="ORF">FNV43_RR21851</name>
</gene>
<protein>
    <submittedName>
        <fullName evidence="1">Uncharacterized protein</fullName>
    </submittedName>
</protein>
<sequence>MEIKFGKGRISSAKRSDHCRFSRARNIHEKNISRSNNLLDAIAKVKGGGVVFQSEGDHNGVVRMKILVKKQDLNQMLEAMEGGKNYKVVSAANHQTSSTPSMVSVDQRLNLLRKKHLYMKANLAKQQKNSHCCSWSPALQSIPEELAEAN</sequence>
<reference evidence="1" key="1">
    <citation type="submission" date="2020-03" db="EMBL/GenBank/DDBJ databases">
        <title>A high-quality chromosome-level genome assembly of a woody plant with both climbing and erect habits, Rhamnella rubrinervis.</title>
        <authorList>
            <person name="Lu Z."/>
            <person name="Yang Y."/>
            <person name="Zhu X."/>
            <person name="Sun Y."/>
        </authorList>
    </citation>
    <scope>NUCLEOTIDE SEQUENCE</scope>
    <source>
        <strain evidence="1">BYM</strain>
        <tissue evidence="1">Leaf</tissue>
    </source>
</reference>
<proteinExistence type="predicted"/>
<keyword evidence="2" id="KW-1185">Reference proteome</keyword>
<comment type="caution">
    <text evidence="1">The sequence shown here is derived from an EMBL/GenBank/DDBJ whole genome shotgun (WGS) entry which is preliminary data.</text>
</comment>
<evidence type="ECO:0000313" key="1">
    <source>
        <dbReference type="EMBL" id="KAF3434765.1"/>
    </source>
</evidence>
<name>A0A8K0DPC2_9ROSA</name>
<dbReference type="Proteomes" id="UP000796880">
    <property type="component" value="Unassembled WGS sequence"/>
</dbReference>